<name>A0A6G1I429_9PEZI</name>
<sequence length="96" mass="11203">MHQSIVRAFYCRTRMLHSLAPLVLFGEHIAASRTYSESSTLLPPQLHHHRGRQSTTYRIRHREKETSVSEASKFFIRFEVSNLHHTRIESASNLLC</sequence>
<keyword evidence="2" id="KW-1185">Reference proteome</keyword>
<organism evidence="1 2">
    <name type="scientific">Trichodelitschia bisporula</name>
    <dbReference type="NCBI Taxonomy" id="703511"/>
    <lineage>
        <taxon>Eukaryota</taxon>
        <taxon>Fungi</taxon>
        <taxon>Dikarya</taxon>
        <taxon>Ascomycota</taxon>
        <taxon>Pezizomycotina</taxon>
        <taxon>Dothideomycetes</taxon>
        <taxon>Dothideomycetes incertae sedis</taxon>
        <taxon>Phaeotrichales</taxon>
        <taxon>Phaeotrichaceae</taxon>
        <taxon>Trichodelitschia</taxon>
    </lineage>
</organism>
<dbReference type="AlphaFoldDB" id="A0A6G1I429"/>
<accession>A0A6G1I429</accession>
<gene>
    <name evidence="1" type="ORF">EJ06DRAFT_318017</name>
</gene>
<evidence type="ECO:0000313" key="2">
    <source>
        <dbReference type="Proteomes" id="UP000799640"/>
    </source>
</evidence>
<reference evidence="1" key="1">
    <citation type="journal article" date="2020" name="Stud. Mycol.">
        <title>101 Dothideomycetes genomes: a test case for predicting lifestyles and emergence of pathogens.</title>
        <authorList>
            <person name="Haridas S."/>
            <person name="Albert R."/>
            <person name="Binder M."/>
            <person name="Bloem J."/>
            <person name="Labutti K."/>
            <person name="Salamov A."/>
            <person name="Andreopoulos B."/>
            <person name="Baker S."/>
            <person name="Barry K."/>
            <person name="Bills G."/>
            <person name="Bluhm B."/>
            <person name="Cannon C."/>
            <person name="Castanera R."/>
            <person name="Culley D."/>
            <person name="Daum C."/>
            <person name="Ezra D."/>
            <person name="Gonzalez J."/>
            <person name="Henrissat B."/>
            <person name="Kuo A."/>
            <person name="Liang C."/>
            <person name="Lipzen A."/>
            <person name="Lutzoni F."/>
            <person name="Magnuson J."/>
            <person name="Mondo S."/>
            <person name="Nolan M."/>
            <person name="Ohm R."/>
            <person name="Pangilinan J."/>
            <person name="Park H.-J."/>
            <person name="Ramirez L."/>
            <person name="Alfaro M."/>
            <person name="Sun H."/>
            <person name="Tritt A."/>
            <person name="Yoshinaga Y."/>
            <person name="Zwiers L.-H."/>
            <person name="Turgeon B."/>
            <person name="Goodwin S."/>
            <person name="Spatafora J."/>
            <person name="Crous P."/>
            <person name="Grigoriev I."/>
        </authorList>
    </citation>
    <scope>NUCLEOTIDE SEQUENCE</scope>
    <source>
        <strain evidence="1">CBS 262.69</strain>
    </source>
</reference>
<dbReference type="Proteomes" id="UP000799640">
    <property type="component" value="Unassembled WGS sequence"/>
</dbReference>
<proteinExistence type="predicted"/>
<evidence type="ECO:0000313" key="1">
    <source>
        <dbReference type="EMBL" id="KAF2403040.1"/>
    </source>
</evidence>
<protein>
    <submittedName>
        <fullName evidence="1">Uncharacterized protein</fullName>
    </submittedName>
</protein>
<dbReference type="EMBL" id="ML996690">
    <property type="protein sequence ID" value="KAF2403040.1"/>
    <property type="molecule type" value="Genomic_DNA"/>
</dbReference>